<evidence type="ECO:0000313" key="3">
    <source>
        <dbReference type="Proteomes" id="UP000518605"/>
    </source>
</evidence>
<dbReference type="Proteomes" id="UP000518605">
    <property type="component" value="Unassembled WGS sequence"/>
</dbReference>
<keyword evidence="3" id="KW-1185">Reference proteome</keyword>
<organism evidence="2 3">
    <name type="scientific">Paenibacillus endophyticus</name>
    <dbReference type="NCBI Taxonomy" id="1294268"/>
    <lineage>
        <taxon>Bacteria</taxon>
        <taxon>Bacillati</taxon>
        <taxon>Bacillota</taxon>
        <taxon>Bacilli</taxon>
        <taxon>Bacillales</taxon>
        <taxon>Paenibacillaceae</taxon>
        <taxon>Paenibacillus</taxon>
    </lineage>
</organism>
<dbReference type="EMBL" id="JACHXW010000002">
    <property type="protein sequence ID" value="MBB3150763.1"/>
    <property type="molecule type" value="Genomic_DNA"/>
</dbReference>
<dbReference type="RefSeq" id="WP_183559067.1">
    <property type="nucleotide sequence ID" value="NZ_CBCSLB010000004.1"/>
</dbReference>
<gene>
    <name evidence="2" type="ORF">FHS16_000797</name>
</gene>
<dbReference type="InterPro" id="IPR024726">
    <property type="entry name" value="FhuF_C"/>
</dbReference>
<feature type="domain" description="Ferric siderophore reductase C-terminal" evidence="1">
    <location>
        <begin position="230"/>
        <end position="248"/>
    </location>
</feature>
<dbReference type="Pfam" id="PF11575">
    <property type="entry name" value="FhuF_C"/>
    <property type="match status" value="1"/>
</dbReference>
<name>A0A7W5C4B0_9BACL</name>
<dbReference type="AlphaFoldDB" id="A0A7W5C4B0"/>
<comment type="caution">
    <text evidence="2">The sequence shown here is derived from an EMBL/GenBank/DDBJ whole genome shotgun (WGS) entry which is preliminary data.</text>
</comment>
<dbReference type="GO" id="GO:0051537">
    <property type="term" value="F:2 iron, 2 sulfur cluster binding"/>
    <property type="evidence" value="ECO:0007669"/>
    <property type="project" value="InterPro"/>
</dbReference>
<evidence type="ECO:0000313" key="2">
    <source>
        <dbReference type="EMBL" id="MBB3150763.1"/>
    </source>
</evidence>
<protein>
    <submittedName>
        <fullName evidence="2">Ferric iron reductase protein FhuF</fullName>
    </submittedName>
</protein>
<reference evidence="2 3" key="1">
    <citation type="submission" date="2020-08" db="EMBL/GenBank/DDBJ databases">
        <title>Genomic Encyclopedia of Type Strains, Phase III (KMG-III): the genomes of soil and plant-associated and newly described type strains.</title>
        <authorList>
            <person name="Whitman W."/>
        </authorList>
    </citation>
    <scope>NUCLEOTIDE SEQUENCE [LARGE SCALE GENOMIC DNA]</scope>
    <source>
        <strain evidence="2 3">CECT 8234</strain>
    </source>
</reference>
<proteinExistence type="predicted"/>
<sequence>MNEAMLELLESNFDLTFSKHENPIFSCPVSELLDEEKMRSFLKLYNPILKGNDPSVAEVYAAGWFRGPMLGLLYMLSAWDKTLNLSLTNLTVQIYMADYNGHEYVASNLYLNDSALESAPEHTQDEWVKDKIIGFFENTVLPVFESIATVGTLQVGMLWGQLPTSLAYGYDRLMVMNETEQVKQKAERNFELVKSLDPAVFGRNKNPLNVKFRMTESLDSPDKQMRLKSSCCLYYHVEGGYYCYSCPRIKESEREERRLEYRAKQQA</sequence>
<accession>A0A7W5C4B0</accession>
<evidence type="ECO:0000259" key="1">
    <source>
        <dbReference type="Pfam" id="PF11575"/>
    </source>
</evidence>